<organism evidence="1 2">
    <name type="scientific">Novosphingobium indicum</name>
    <dbReference type="NCBI Taxonomy" id="462949"/>
    <lineage>
        <taxon>Bacteria</taxon>
        <taxon>Pseudomonadati</taxon>
        <taxon>Pseudomonadota</taxon>
        <taxon>Alphaproteobacteria</taxon>
        <taxon>Sphingomonadales</taxon>
        <taxon>Sphingomonadaceae</taxon>
        <taxon>Novosphingobium</taxon>
    </lineage>
</organism>
<evidence type="ECO:0000313" key="1">
    <source>
        <dbReference type="EMBL" id="GGN58987.1"/>
    </source>
</evidence>
<dbReference type="EMBL" id="BMLK01000024">
    <property type="protein sequence ID" value="GGN58987.1"/>
    <property type="molecule type" value="Genomic_DNA"/>
</dbReference>
<comment type="caution">
    <text evidence="1">The sequence shown here is derived from an EMBL/GenBank/DDBJ whole genome shotgun (WGS) entry which is preliminary data.</text>
</comment>
<name>A0ABQ2JW01_9SPHN</name>
<reference evidence="2" key="1">
    <citation type="journal article" date="2019" name="Int. J. Syst. Evol. Microbiol.">
        <title>The Global Catalogue of Microorganisms (GCM) 10K type strain sequencing project: providing services to taxonomists for standard genome sequencing and annotation.</title>
        <authorList>
            <consortium name="The Broad Institute Genomics Platform"/>
            <consortium name="The Broad Institute Genome Sequencing Center for Infectious Disease"/>
            <person name="Wu L."/>
            <person name="Ma J."/>
        </authorList>
    </citation>
    <scope>NUCLEOTIDE SEQUENCE [LARGE SCALE GENOMIC DNA]</scope>
    <source>
        <strain evidence="2">CGMCC 1.6784</strain>
    </source>
</reference>
<keyword evidence="2" id="KW-1185">Reference proteome</keyword>
<dbReference type="Proteomes" id="UP000605099">
    <property type="component" value="Unassembled WGS sequence"/>
</dbReference>
<evidence type="ECO:0000313" key="2">
    <source>
        <dbReference type="Proteomes" id="UP000605099"/>
    </source>
</evidence>
<accession>A0ABQ2JW01</accession>
<gene>
    <name evidence="1" type="ORF">GCM10011349_39060</name>
</gene>
<protein>
    <submittedName>
        <fullName evidence="1">Uncharacterized protein</fullName>
    </submittedName>
</protein>
<proteinExistence type="predicted"/>
<sequence length="168" mass="19082">MMHGPTDMWNEDNAIYDDGEWITWTEINTHLARLEFEARFPNVDVDLVPIFQDLLAVAQNYYELTGSHLQVYGDLGELYGAITHGLKLHRNYAQGSDGKIGNHFVEVKTITPFKSNDTITLNLKRNFSKVLIVKIDSDFEVQSKLIDRKALPKVKGTSLKLSWADVVS</sequence>